<gene>
    <name evidence="8" type="ORF">AOXY_G21130</name>
</gene>
<feature type="region of interest" description="Disordered" evidence="7">
    <location>
        <begin position="121"/>
        <end position="149"/>
    </location>
</feature>
<organism evidence="8 9">
    <name type="scientific">Acipenser oxyrinchus oxyrinchus</name>
    <dbReference type="NCBI Taxonomy" id="40147"/>
    <lineage>
        <taxon>Eukaryota</taxon>
        <taxon>Metazoa</taxon>
        <taxon>Chordata</taxon>
        <taxon>Craniata</taxon>
        <taxon>Vertebrata</taxon>
        <taxon>Euteleostomi</taxon>
        <taxon>Actinopterygii</taxon>
        <taxon>Chondrostei</taxon>
        <taxon>Acipenseriformes</taxon>
        <taxon>Acipenseridae</taxon>
        <taxon>Acipenser</taxon>
    </lineage>
</organism>
<feature type="repeat" description="ARM" evidence="6">
    <location>
        <begin position="436"/>
        <end position="468"/>
    </location>
</feature>
<name>A0AAD8G1M7_ACIOX</name>
<evidence type="ECO:0000256" key="4">
    <source>
        <dbReference type="ARBA" id="ARBA00022889"/>
    </source>
</evidence>
<dbReference type="EMBL" id="JAGXEW010000021">
    <property type="protein sequence ID" value="KAK1159737.1"/>
    <property type="molecule type" value="Genomic_DNA"/>
</dbReference>
<evidence type="ECO:0000256" key="1">
    <source>
        <dbReference type="ARBA" id="ARBA00004282"/>
    </source>
</evidence>
<evidence type="ECO:0000256" key="2">
    <source>
        <dbReference type="ARBA" id="ARBA00005462"/>
    </source>
</evidence>
<feature type="repeat" description="ARM" evidence="6">
    <location>
        <begin position="394"/>
        <end position="437"/>
    </location>
</feature>
<feature type="compositionally biased region" description="Low complexity" evidence="7">
    <location>
        <begin position="275"/>
        <end position="292"/>
    </location>
</feature>
<comment type="similarity">
    <text evidence="2">Belongs to the beta-catenin family.</text>
</comment>
<dbReference type="GO" id="GO:0005886">
    <property type="term" value="C:plasma membrane"/>
    <property type="evidence" value="ECO:0007669"/>
    <property type="project" value="TreeGrafter"/>
</dbReference>
<dbReference type="GO" id="GO:0005912">
    <property type="term" value="C:adherens junction"/>
    <property type="evidence" value="ECO:0007669"/>
    <property type="project" value="TreeGrafter"/>
</dbReference>
<comment type="subcellular location">
    <subcellularLocation>
        <location evidence="1">Cell junction</location>
    </subcellularLocation>
</comment>
<evidence type="ECO:0000256" key="3">
    <source>
        <dbReference type="ARBA" id="ARBA00022737"/>
    </source>
</evidence>
<dbReference type="InterPro" id="IPR016024">
    <property type="entry name" value="ARM-type_fold"/>
</dbReference>
<dbReference type="InterPro" id="IPR011989">
    <property type="entry name" value="ARM-like"/>
</dbReference>
<evidence type="ECO:0000256" key="5">
    <source>
        <dbReference type="ARBA" id="ARBA00022949"/>
    </source>
</evidence>
<accession>A0AAD8G1M7</accession>
<evidence type="ECO:0008006" key="10">
    <source>
        <dbReference type="Google" id="ProtNLM"/>
    </source>
</evidence>
<dbReference type="SMART" id="SM00185">
    <property type="entry name" value="ARM"/>
    <property type="match status" value="5"/>
</dbReference>
<dbReference type="InterPro" id="IPR000225">
    <property type="entry name" value="Armadillo"/>
</dbReference>
<feature type="region of interest" description="Disordered" evidence="7">
    <location>
        <begin position="272"/>
        <end position="292"/>
    </location>
</feature>
<evidence type="ECO:0000313" key="8">
    <source>
        <dbReference type="EMBL" id="KAK1159737.1"/>
    </source>
</evidence>
<comment type="caution">
    <text evidence="8">The sequence shown here is derived from an EMBL/GenBank/DDBJ whole genome shotgun (WGS) entry which is preliminary data.</text>
</comment>
<evidence type="ECO:0000256" key="6">
    <source>
        <dbReference type="PROSITE-ProRule" id="PRU00259"/>
    </source>
</evidence>
<dbReference type="GO" id="GO:0005737">
    <property type="term" value="C:cytoplasm"/>
    <property type="evidence" value="ECO:0007669"/>
    <property type="project" value="TreeGrafter"/>
</dbReference>
<feature type="compositionally biased region" description="Gly residues" evidence="7">
    <location>
        <begin position="128"/>
        <end position="141"/>
    </location>
</feature>
<dbReference type="PANTHER" id="PTHR10372:SF1">
    <property type="entry name" value="PLAKOPHILIN-3"/>
    <property type="match status" value="1"/>
</dbReference>
<sequence length="825" mass="90472">MPNTSVSSYALPSEINLGHGASGYDQISKSQRVQDQVRMRMIQNRSSGSTTVPRANGSVHNSASSEYRMSSGMKYATVNPAFSSKSHMYSMERKVAGPPVSQYGTARASGWSSRSAVEIGPNRKMSLGGRGGGGGGGGGGSSIYSRGRDDMGYGYQTSHSTMRSVSKAQRDFDIMSMRSMQVNNSPAQTQPWVDDGEGSMISDHYAGGDGYGYSQVRTVSSNAGGSAMGTMRRTLSGTLASRSGDWQEEDQLYVNNVKPRGPAVRTLSRLNQNASRQSRMSMGSISGSSTIQQQKMGGGNYVQCSNGSYGSLPITRAMSTLSLKSMTKGMDTFDGQEHISVGGKMNDGFSDIDMHSAVEYLVASDPALQVLGAAYIQHECYNSTDAKNQARSLKAIPRLVKLFNYPNQEVQRYATGAMRNLIYDNMQNKTALIEESGIPQLIEALREPDDELRKNVTGILWNLSSKDSLKDKLASETLPELTERVLVPLSQSDNQQSASESEIFYNTTGCLRNLSSVNEKVRQQMRECRGLVDSLVSYIQRSVETGKAEDKGVENAVCTMRNLSFQLYTEIPPSVSMRLEGPSRGQDDGPGDAIGCFTPQSKKTKKKQINDQLTFSEVAKDPKGMEWLWHPQIVSVYNRVLQRCEINSSTREAAAGALQNITAGDKRWAAVLSRVAMEQERILPTILDNLRTNNDQELRSLTGFLRNLSRYARNKDDMATKVVNNLLLKLPSDSSQTEPSSDVIINICGVLNNLVMGSSVAARDIAFFDGLQKLVPIKNNRNSASREKAAKAATTVLGNMYHYNKLHRDYKLKGFRKEDFIDTSI</sequence>
<dbReference type="Pfam" id="PF00514">
    <property type="entry name" value="Arm"/>
    <property type="match status" value="2"/>
</dbReference>
<dbReference type="Proteomes" id="UP001230051">
    <property type="component" value="Unassembled WGS sequence"/>
</dbReference>
<protein>
    <recommendedName>
        <fullName evidence="10">Plakophilin 3</fullName>
    </recommendedName>
</protein>
<dbReference type="GO" id="GO:0098609">
    <property type="term" value="P:cell-cell adhesion"/>
    <property type="evidence" value="ECO:0007669"/>
    <property type="project" value="InterPro"/>
</dbReference>
<dbReference type="SUPFAM" id="SSF48371">
    <property type="entry name" value="ARM repeat"/>
    <property type="match status" value="1"/>
</dbReference>
<proteinExistence type="inferred from homology"/>
<evidence type="ECO:0000313" key="9">
    <source>
        <dbReference type="Proteomes" id="UP001230051"/>
    </source>
</evidence>
<dbReference type="InterPro" id="IPR028435">
    <property type="entry name" value="Plakophilin/d_Catenin"/>
</dbReference>
<dbReference type="AlphaFoldDB" id="A0AAD8G1M7"/>
<dbReference type="GO" id="GO:0005634">
    <property type="term" value="C:nucleus"/>
    <property type="evidence" value="ECO:0007669"/>
    <property type="project" value="TreeGrafter"/>
</dbReference>
<evidence type="ECO:0000256" key="7">
    <source>
        <dbReference type="SAM" id="MobiDB-lite"/>
    </source>
</evidence>
<dbReference type="PROSITE" id="PS50176">
    <property type="entry name" value="ARM_REPEAT"/>
    <property type="match status" value="2"/>
</dbReference>
<keyword evidence="3" id="KW-0677">Repeat</keyword>
<reference evidence="8" key="1">
    <citation type="submission" date="2022-02" db="EMBL/GenBank/DDBJ databases">
        <title>Atlantic sturgeon de novo genome assembly.</title>
        <authorList>
            <person name="Stock M."/>
            <person name="Klopp C."/>
            <person name="Guiguen Y."/>
            <person name="Cabau C."/>
            <person name="Parinello H."/>
            <person name="Santidrian Yebra-Pimentel E."/>
            <person name="Kuhl H."/>
            <person name="Dirks R.P."/>
            <person name="Guessner J."/>
            <person name="Wuertz S."/>
            <person name="Du K."/>
            <person name="Schartl M."/>
        </authorList>
    </citation>
    <scope>NUCLEOTIDE SEQUENCE</scope>
    <source>
        <strain evidence="8">STURGEONOMICS-FGT-2020</strain>
        <tissue evidence="8">Whole blood</tissue>
    </source>
</reference>
<dbReference type="Gene3D" id="1.25.10.10">
    <property type="entry name" value="Leucine-rich Repeat Variant"/>
    <property type="match status" value="1"/>
</dbReference>
<dbReference type="PANTHER" id="PTHR10372">
    <property type="entry name" value="PLAKOPHILLIN-RELATED"/>
    <property type="match status" value="1"/>
</dbReference>
<keyword evidence="4" id="KW-0130">Cell adhesion</keyword>
<keyword evidence="5" id="KW-0965">Cell junction</keyword>
<keyword evidence="9" id="KW-1185">Reference proteome</keyword>